<name>A0A290PKK2_VIBAN</name>
<evidence type="ECO:0000256" key="1">
    <source>
        <dbReference type="SAM" id="Coils"/>
    </source>
</evidence>
<feature type="coiled-coil region" evidence="1">
    <location>
        <begin position="107"/>
        <end position="134"/>
    </location>
</feature>
<proteinExistence type="predicted"/>
<dbReference type="EMBL" id="RDOM01000334">
    <property type="protein sequence ID" value="MBF4274511.1"/>
    <property type="molecule type" value="Genomic_DNA"/>
</dbReference>
<protein>
    <submittedName>
        <fullName evidence="2">Phage tail tape measure protein</fullName>
    </submittedName>
</protein>
<gene>
    <name evidence="2" type="ORF">EAY07_21390</name>
</gene>
<organism evidence="2 3">
    <name type="scientific">Vibrio anguillarum</name>
    <name type="common">Listonella anguillarum</name>
    <dbReference type="NCBI Taxonomy" id="55601"/>
    <lineage>
        <taxon>Bacteria</taxon>
        <taxon>Pseudomonadati</taxon>
        <taxon>Pseudomonadota</taxon>
        <taxon>Gammaproteobacteria</taxon>
        <taxon>Vibrionales</taxon>
        <taxon>Vibrionaceae</taxon>
        <taxon>Vibrio</taxon>
    </lineage>
</organism>
<dbReference type="RefSeq" id="WP_096036087.1">
    <property type="nucleotide sequence ID" value="NZ_CP023310.1"/>
</dbReference>
<dbReference type="Proteomes" id="UP000722957">
    <property type="component" value="Unassembled WGS sequence"/>
</dbReference>
<evidence type="ECO:0000313" key="3">
    <source>
        <dbReference type="Proteomes" id="UP000722957"/>
    </source>
</evidence>
<keyword evidence="1" id="KW-0175">Coiled coil</keyword>
<reference evidence="2 3" key="1">
    <citation type="journal article" date="2021" name="PeerJ">
        <title>Analysis of 44 Vibrio anguillarum genomes reveals high genetic diversity.</title>
        <authorList>
            <person name="Hansen M.J."/>
            <person name="Dalsgaard I."/>
        </authorList>
    </citation>
    <scope>NUCLEOTIDE SEQUENCE [LARGE SCALE GENOMIC DNA]</scope>
    <source>
        <strain evidence="2 3">17-16730-2A</strain>
    </source>
</reference>
<sequence length="180" mass="21008">MTKKTAINEYIFTLFIEKGLDELTVPALRDELLTITGEFKDITEARKFLYRQLLPLEKKGLLWTKGQGRTRTYHKSEQFKETVFKPKKRKQQKLKTVAENSDEVLTLDELALERRKYKAELAIALAEIEEFQLLSERLPSQKSSLLKLSEETRERSVRYLAKINVLNHVLNFSNCGEVKC</sequence>
<accession>A0A290PKK2</accession>
<comment type="caution">
    <text evidence="2">The sequence shown here is derived from an EMBL/GenBank/DDBJ whole genome shotgun (WGS) entry which is preliminary data.</text>
</comment>
<dbReference type="AlphaFoldDB" id="A0A290PKK2"/>
<evidence type="ECO:0000313" key="2">
    <source>
        <dbReference type="EMBL" id="MBF4274511.1"/>
    </source>
</evidence>